<evidence type="ECO:0000313" key="3">
    <source>
        <dbReference type="EMBL" id="CAK0821883.1"/>
    </source>
</evidence>
<dbReference type="Proteomes" id="UP001189429">
    <property type="component" value="Unassembled WGS sequence"/>
</dbReference>
<name>A0ABN9RVF1_9DINO</name>
<feature type="signal peptide" evidence="1">
    <location>
        <begin position="1"/>
        <end position="21"/>
    </location>
</feature>
<sequence length="365" mass="39028">RAACALSASLGLQLPMGWVEADAGQGYAPGVWHIPAADTLHRDAVAWAAAAFANGVAAGCHIVPLLRGDDAEPEEQTRMLDTFGAVVSTDGTVLADDAKGNQSSTQNACETEVNSGDVLQILARWEAAQTTPSSAEPVGQGRILDTFGTELSADGNLEADGAQVSIDDSQLVDGGQQSFKADGARVSIDNSPLVDGGQHSCKGNQGSTHYSHLTEVSEVDVMQDLARRAVHRQWWRARHEIADEWIFEIALAADWAKQDSIGPCAQPLHRSLAMTRPSAHKHPLLQGWVGHRTNRMGVGLQTWGHSAPMWGEGFFVNDMCPFGHRHFADDSLVVDDVLQKMGAARADHSDLVLDREAACMAADEG</sequence>
<reference evidence="3" key="1">
    <citation type="submission" date="2023-10" db="EMBL/GenBank/DDBJ databases">
        <authorList>
            <person name="Chen Y."/>
            <person name="Shah S."/>
            <person name="Dougan E. K."/>
            <person name="Thang M."/>
            <person name="Chan C."/>
        </authorList>
    </citation>
    <scope>NUCLEOTIDE SEQUENCE [LARGE SCALE GENOMIC DNA]</scope>
</reference>
<dbReference type="InterPro" id="IPR002016">
    <property type="entry name" value="Haem_peroxidase"/>
</dbReference>
<organism evidence="3 4">
    <name type="scientific">Prorocentrum cordatum</name>
    <dbReference type="NCBI Taxonomy" id="2364126"/>
    <lineage>
        <taxon>Eukaryota</taxon>
        <taxon>Sar</taxon>
        <taxon>Alveolata</taxon>
        <taxon>Dinophyceae</taxon>
        <taxon>Prorocentrales</taxon>
        <taxon>Prorocentraceae</taxon>
        <taxon>Prorocentrum</taxon>
    </lineage>
</organism>
<feature type="domain" description="Plant heme peroxidase family profile" evidence="2">
    <location>
        <begin position="52"/>
        <end position="200"/>
    </location>
</feature>
<evidence type="ECO:0000313" key="4">
    <source>
        <dbReference type="Proteomes" id="UP001189429"/>
    </source>
</evidence>
<dbReference type="PROSITE" id="PS50873">
    <property type="entry name" value="PEROXIDASE_4"/>
    <property type="match status" value="1"/>
</dbReference>
<feature type="chain" id="PRO_5047042880" description="Plant heme peroxidase family profile domain-containing protein" evidence="1">
    <location>
        <begin position="22"/>
        <end position="365"/>
    </location>
</feature>
<proteinExistence type="predicted"/>
<evidence type="ECO:0000256" key="1">
    <source>
        <dbReference type="SAM" id="SignalP"/>
    </source>
</evidence>
<gene>
    <name evidence="3" type="ORF">PCOR1329_LOCUS23021</name>
</gene>
<protein>
    <recommendedName>
        <fullName evidence="2">Plant heme peroxidase family profile domain-containing protein</fullName>
    </recommendedName>
</protein>
<keyword evidence="4" id="KW-1185">Reference proteome</keyword>
<accession>A0ABN9RVF1</accession>
<keyword evidence="1" id="KW-0732">Signal</keyword>
<dbReference type="EMBL" id="CAUYUJ010007757">
    <property type="protein sequence ID" value="CAK0821883.1"/>
    <property type="molecule type" value="Genomic_DNA"/>
</dbReference>
<comment type="caution">
    <text evidence="3">The sequence shown here is derived from an EMBL/GenBank/DDBJ whole genome shotgun (WGS) entry which is preliminary data.</text>
</comment>
<feature type="non-terminal residue" evidence="3">
    <location>
        <position position="1"/>
    </location>
</feature>
<evidence type="ECO:0000259" key="2">
    <source>
        <dbReference type="PROSITE" id="PS50873"/>
    </source>
</evidence>
<feature type="non-terminal residue" evidence="3">
    <location>
        <position position="365"/>
    </location>
</feature>